<dbReference type="SUPFAM" id="SSF89895">
    <property type="entry name" value="FYSH domain"/>
    <property type="match status" value="1"/>
</dbReference>
<name>A0A165QX08_EXIGL</name>
<evidence type="ECO:0000256" key="1">
    <source>
        <dbReference type="SAM" id="MobiDB-lite"/>
    </source>
</evidence>
<sequence length="123" mass="13533">MVKALHRVIYKPDSTSTDEYMVVVEQDEYKRWLEGRSVALAMVVDSFEVFHSGQGSQGRWGRPSKQQLETIFGSSKEDDVVKLILEKGELKAGDSFQKELPGLNNSRGGASIDTRGSAGGLRG</sequence>
<feature type="region of interest" description="Disordered" evidence="1">
    <location>
        <begin position="96"/>
        <end position="123"/>
    </location>
</feature>
<dbReference type="Gene3D" id="3.30.1250.10">
    <property type="entry name" value="Ribosome maturation protein SBDS, N-terminal domain"/>
    <property type="match status" value="1"/>
</dbReference>
<organism evidence="3 4">
    <name type="scientific">Exidia glandulosa HHB12029</name>
    <dbReference type="NCBI Taxonomy" id="1314781"/>
    <lineage>
        <taxon>Eukaryota</taxon>
        <taxon>Fungi</taxon>
        <taxon>Dikarya</taxon>
        <taxon>Basidiomycota</taxon>
        <taxon>Agaricomycotina</taxon>
        <taxon>Agaricomycetes</taxon>
        <taxon>Auriculariales</taxon>
        <taxon>Exidiaceae</taxon>
        <taxon>Exidia</taxon>
    </lineage>
</organism>
<dbReference type="InterPro" id="IPR036786">
    <property type="entry name" value="Ribosome_mat_SBDS_N_sf"/>
</dbReference>
<proteinExistence type="predicted"/>
<dbReference type="FunCoup" id="A0A165QX08">
    <property type="interactions" value="35"/>
</dbReference>
<dbReference type="InParanoid" id="A0A165QX08"/>
<accession>A0A165QX08</accession>
<dbReference type="Pfam" id="PF01172">
    <property type="entry name" value="SBDS_N"/>
    <property type="match status" value="1"/>
</dbReference>
<dbReference type="OrthoDB" id="2567806at2759"/>
<gene>
    <name evidence="3" type="ORF">EXIGLDRAFT_743740</name>
</gene>
<feature type="domain" description="Ribosome maturation protein SDO1/SBDS N-terminal" evidence="2">
    <location>
        <begin position="7"/>
        <end position="94"/>
    </location>
</feature>
<evidence type="ECO:0000313" key="4">
    <source>
        <dbReference type="Proteomes" id="UP000077266"/>
    </source>
</evidence>
<reference evidence="3 4" key="1">
    <citation type="journal article" date="2016" name="Mol. Biol. Evol.">
        <title>Comparative Genomics of Early-Diverging Mushroom-Forming Fungi Provides Insights into the Origins of Lignocellulose Decay Capabilities.</title>
        <authorList>
            <person name="Nagy L.G."/>
            <person name="Riley R."/>
            <person name="Tritt A."/>
            <person name="Adam C."/>
            <person name="Daum C."/>
            <person name="Floudas D."/>
            <person name="Sun H."/>
            <person name="Yadav J.S."/>
            <person name="Pangilinan J."/>
            <person name="Larsson K.H."/>
            <person name="Matsuura K."/>
            <person name="Barry K."/>
            <person name="Labutti K."/>
            <person name="Kuo R."/>
            <person name="Ohm R.A."/>
            <person name="Bhattacharya S.S."/>
            <person name="Shirouzu T."/>
            <person name="Yoshinaga Y."/>
            <person name="Martin F.M."/>
            <person name="Grigoriev I.V."/>
            <person name="Hibbett D.S."/>
        </authorList>
    </citation>
    <scope>NUCLEOTIDE SEQUENCE [LARGE SCALE GENOMIC DNA]</scope>
    <source>
        <strain evidence="3 4">HHB12029</strain>
    </source>
</reference>
<keyword evidence="4" id="KW-1185">Reference proteome</keyword>
<evidence type="ECO:0000313" key="3">
    <source>
        <dbReference type="EMBL" id="KZW04183.1"/>
    </source>
</evidence>
<dbReference type="Proteomes" id="UP000077266">
    <property type="component" value="Unassembled WGS sequence"/>
</dbReference>
<protein>
    <submittedName>
        <fullName evidence="3">DUF1960-domain-containing protein</fullName>
    </submittedName>
</protein>
<dbReference type="EMBL" id="KV425882">
    <property type="protein sequence ID" value="KZW04183.1"/>
    <property type="molecule type" value="Genomic_DNA"/>
</dbReference>
<evidence type="ECO:0000259" key="2">
    <source>
        <dbReference type="Pfam" id="PF01172"/>
    </source>
</evidence>
<dbReference type="STRING" id="1314781.A0A165QX08"/>
<dbReference type="InterPro" id="IPR019783">
    <property type="entry name" value="SDO1/SBDS_N"/>
</dbReference>
<dbReference type="AlphaFoldDB" id="A0A165QX08"/>